<sequence>METDQDKSQNDERQQWKLEKDSELRIEITDDSKPVNIMVSKFILFIEAYFMIKSQRKIYTSKETPMVMYLNLHMALEQMREKADKPDKQDLGPRVMVVGPTDVGKSTLCHLLLNYAVRMGRRPVYIDLDVGQGTIGVPGSMGALLIERPADIEEGFSLQAPLVYCFGHTSPSNNEKLYNKISSTLADVVFQRFEKNKKAMTSGFVINTCGWVTGLGYRILVHAAKELKVNVIVVLDQERLYNDLKKQCSDDVQIVHLPKSGGVVVRSKETRRNTRDDRVRSYFYGHQGNLYPHSFEVKLADVKIFKIGAPIVPDSCLPLGMEQSDNQTKLVSVVPSHDLKHCVLAVSAAESLEEDLVTTNVVGFLVVNNIDLDRQVMVVLSPAPRPLPRKFLIQTEVRFMDFK</sequence>
<evidence type="ECO:0000259" key="3">
    <source>
        <dbReference type="Pfam" id="PF06807"/>
    </source>
</evidence>
<dbReference type="OrthoDB" id="258143at2759"/>
<dbReference type="AlphaFoldDB" id="A0A913YC82"/>
<dbReference type="KEGG" id="epa:110231468"/>
<dbReference type="GO" id="GO:0006388">
    <property type="term" value="P:tRNA splicing, via endonucleolytic cleavage and ligation"/>
    <property type="evidence" value="ECO:0007669"/>
    <property type="project" value="TreeGrafter"/>
</dbReference>
<dbReference type="Gene3D" id="3.40.50.300">
    <property type="entry name" value="P-loop containing nucleotide triphosphate hydrolases"/>
    <property type="match status" value="1"/>
</dbReference>
<evidence type="ECO:0000313" key="7">
    <source>
        <dbReference type="Proteomes" id="UP000887567"/>
    </source>
</evidence>
<organism evidence="6 7">
    <name type="scientific">Exaiptasia diaphana</name>
    <name type="common">Tropical sea anemone</name>
    <name type="synonym">Aiptasia pulchella</name>
    <dbReference type="NCBI Taxonomy" id="2652724"/>
    <lineage>
        <taxon>Eukaryota</taxon>
        <taxon>Metazoa</taxon>
        <taxon>Cnidaria</taxon>
        <taxon>Anthozoa</taxon>
        <taxon>Hexacorallia</taxon>
        <taxon>Actiniaria</taxon>
        <taxon>Aiptasiidae</taxon>
        <taxon>Exaiptasia</taxon>
    </lineage>
</organism>
<dbReference type="Pfam" id="PF16573">
    <property type="entry name" value="CLP1_N"/>
    <property type="match status" value="1"/>
</dbReference>
<dbReference type="Pfam" id="PF06807">
    <property type="entry name" value="Clp1"/>
    <property type="match status" value="1"/>
</dbReference>
<feature type="domain" description="Clp1 C-terminal" evidence="3">
    <location>
        <begin position="290"/>
        <end position="401"/>
    </location>
</feature>
<evidence type="ECO:0000313" key="6">
    <source>
        <dbReference type="EnsemblMetazoa" id="XP_028512583.1"/>
    </source>
</evidence>
<dbReference type="GO" id="GO:0051731">
    <property type="term" value="F:polynucleotide 5'-hydroxyl-kinase activity"/>
    <property type="evidence" value="ECO:0007669"/>
    <property type="project" value="InterPro"/>
</dbReference>
<dbReference type="InterPro" id="IPR045116">
    <property type="entry name" value="Clp1/Grc3"/>
</dbReference>
<dbReference type="OMA" id="VQYVNCH"/>
<proteinExistence type="predicted"/>
<keyword evidence="2" id="KW-0067">ATP-binding</keyword>
<dbReference type="EnsemblMetazoa" id="XM_028656782.1">
    <property type="protein sequence ID" value="XP_028512583.1"/>
    <property type="gene ID" value="LOC110231468"/>
</dbReference>
<dbReference type="InterPro" id="IPR032319">
    <property type="entry name" value="CLP1_P"/>
</dbReference>
<dbReference type="FunFam" id="2.40.30.330:FF:000001">
    <property type="entry name" value="Protein CLP1 homolog"/>
    <property type="match status" value="1"/>
</dbReference>
<dbReference type="GO" id="GO:0005524">
    <property type="term" value="F:ATP binding"/>
    <property type="evidence" value="ECO:0007669"/>
    <property type="project" value="UniProtKB-KW"/>
</dbReference>
<evidence type="ECO:0000259" key="4">
    <source>
        <dbReference type="Pfam" id="PF16573"/>
    </source>
</evidence>
<reference evidence="6" key="1">
    <citation type="submission" date="2022-11" db="UniProtKB">
        <authorList>
            <consortium name="EnsemblMetazoa"/>
        </authorList>
    </citation>
    <scope>IDENTIFICATION</scope>
</reference>
<dbReference type="Proteomes" id="UP000887567">
    <property type="component" value="Unplaced"/>
</dbReference>
<dbReference type="PANTHER" id="PTHR12755">
    <property type="entry name" value="CLEAVAGE/POLYADENYLATION FACTOR IA SUBUNIT CLP1P"/>
    <property type="match status" value="1"/>
</dbReference>
<name>A0A913YC82_EXADI</name>
<dbReference type="GO" id="GO:0031124">
    <property type="term" value="P:mRNA 3'-end processing"/>
    <property type="evidence" value="ECO:0007669"/>
    <property type="project" value="InterPro"/>
</dbReference>
<dbReference type="FunFam" id="3.40.50.300:FF:000454">
    <property type="entry name" value="Protein CLP1 homolog"/>
    <property type="match status" value="1"/>
</dbReference>
<dbReference type="InterPro" id="IPR027417">
    <property type="entry name" value="P-loop_NTPase"/>
</dbReference>
<dbReference type="PANTHER" id="PTHR12755:SF6">
    <property type="entry name" value="POLYRIBONUCLEOTIDE 5'-HYDROXYL-KINASE CLP1"/>
    <property type="match status" value="1"/>
</dbReference>
<dbReference type="InterPro" id="IPR010655">
    <property type="entry name" value="Clp1_C"/>
</dbReference>
<keyword evidence="1" id="KW-0547">Nucleotide-binding</keyword>
<protein>
    <recommendedName>
        <fullName evidence="8">Protein CLP1 homolog</fullName>
    </recommendedName>
</protein>
<feature type="domain" description="Clp1 N-terminal" evidence="4">
    <location>
        <begin position="53"/>
        <end position="83"/>
    </location>
</feature>
<dbReference type="InterPro" id="IPR032324">
    <property type="entry name" value="Clp1_N"/>
</dbReference>
<dbReference type="GeneID" id="110231468"/>
<dbReference type="CDD" id="cd01983">
    <property type="entry name" value="SIMIBI"/>
    <property type="match status" value="1"/>
</dbReference>
<evidence type="ECO:0000256" key="2">
    <source>
        <dbReference type="ARBA" id="ARBA00022840"/>
    </source>
</evidence>
<dbReference type="Pfam" id="PF16575">
    <property type="entry name" value="CLP1_P"/>
    <property type="match status" value="1"/>
</dbReference>
<dbReference type="Gene3D" id="2.40.30.330">
    <property type="entry name" value="Pre-mRNA cleavage complex subunit Clp1, C-terminal domain"/>
    <property type="match status" value="1"/>
</dbReference>
<dbReference type="SUPFAM" id="SSF52540">
    <property type="entry name" value="P-loop containing nucleoside triphosphate hydrolases"/>
    <property type="match status" value="1"/>
</dbReference>
<dbReference type="RefSeq" id="XP_028512583.1">
    <property type="nucleotide sequence ID" value="XM_028656782.1"/>
</dbReference>
<keyword evidence="7" id="KW-1185">Reference proteome</keyword>
<dbReference type="GO" id="GO:0005634">
    <property type="term" value="C:nucleus"/>
    <property type="evidence" value="ECO:0007669"/>
    <property type="project" value="TreeGrafter"/>
</dbReference>
<dbReference type="InterPro" id="IPR038238">
    <property type="entry name" value="Clp1_C_sf"/>
</dbReference>
<evidence type="ECO:0000256" key="1">
    <source>
        <dbReference type="ARBA" id="ARBA00022741"/>
    </source>
</evidence>
<evidence type="ECO:0008006" key="8">
    <source>
        <dbReference type="Google" id="ProtNLM"/>
    </source>
</evidence>
<feature type="domain" description="Clp1 P-loop" evidence="5">
    <location>
        <begin position="99"/>
        <end position="285"/>
    </location>
</feature>
<accession>A0A913YC82</accession>
<evidence type="ECO:0000259" key="5">
    <source>
        <dbReference type="Pfam" id="PF16575"/>
    </source>
</evidence>